<dbReference type="SUPFAM" id="SSF140931">
    <property type="entry name" value="Fic-like"/>
    <property type="match status" value="1"/>
</dbReference>
<dbReference type="AlphaFoldDB" id="A0A512HTP3"/>
<evidence type="ECO:0000313" key="4">
    <source>
        <dbReference type="EMBL" id="GEO88818.1"/>
    </source>
</evidence>
<keyword evidence="2" id="KW-0547">Nucleotide-binding</keyword>
<keyword evidence="2" id="KW-0067">ATP-binding</keyword>
<reference evidence="4 5" key="1">
    <citation type="submission" date="2019-07" db="EMBL/GenBank/DDBJ databases">
        <title>Whole genome shotgun sequence of Aeromicrobium flavum NBRC 107625.</title>
        <authorList>
            <person name="Hosoyama A."/>
            <person name="Uohara A."/>
            <person name="Ohji S."/>
            <person name="Ichikawa N."/>
        </authorList>
    </citation>
    <scope>NUCLEOTIDE SEQUENCE [LARGE SCALE GENOMIC DNA]</scope>
    <source>
        <strain evidence="4 5">NBRC 107625</strain>
    </source>
</reference>
<dbReference type="GO" id="GO:0005524">
    <property type="term" value="F:ATP binding"/>
    <property type="evidence" value="ECO:0007669"/>
    <property type="project" value="UniProtKB-KW"/>
</dbReference>
<comment type="caution">
    <text evidence="4">The sequence shown here is derived from an EMBL/GenBank/DDBJ whole genome shotgun (WGS) entry which is preliminary data.</text>
</comment>
<dbReference type="OrthoDB" id="9813719at2"/>
<feature type="domain" description="Fido" evidence="3">
    <location>
        <begin position="154"/>
        <end position="301"/>
    </location>
</feature>
<accession>A0A512HTP3</accession>
<evidence type="ECO:0000313" key="5">
    <source>
        <dbReference type="Proteomes" id="UP000321769"/>
    </source>
</evidence>
<dbReference type="PROSITE" id="PS51459">
    <property type="entry name" value="FIDO"/>
    <property type="match status" value="1"/>
</dbReference>
<dbReference type="Pfam" id="PF02661">
    <property type="entry name" value="Fic"/>
    <property type="match status" value="1"/>
</dbReference>
<evidence type="ECO:0000259" key="3">
    <source>
        <dbReference type="PROSITE" id="PS51459"/>
    </source>
</evidence>
<dbReference type="Gene3D" id="1.10.3290.10">
    <property type="entry name" value="Fido-like domain"/>
    <property type="match status" value="1"/>
</dbReference>
<feature type="binding site" evidence="2">
    <location>
        <begin position="242"/>
        <end position="249"/>
    </location>
    <ligand>
        <name>ATP</name>
        <dbReference type="ChEBI" id="CHEBI:30616"/>
    </ligand>
</feature>
<dbReference type="EMBL" id="BJZQ01000004">
    <property type="protein sequence ID" value="GEO88818.1"/>
    <property type="molecule type" value="Genomic_DNA"/>
</dbReference>
<keyword evidence="5" id="KW-1185">Reference proteome</keyword>
<organism evidence="4 5">
    <name type="scientific">Aeromicrobium flavum</name>
    <dbReference type="NCBI Taxonomy" id="416568"/>
    <lineage>
        <taxon>Bacteria</taxon>
        <taxon>Bacillati</taxon>
        <taxon>Actinomycetota</taxon>
        <taxon>Actinomycetes</taxon>
        <taxon>Propionibacteriales</taxon>
        <taxon>Nocardioidaceae</taxon>
        <taxon>Aeromicrobium</taxon>
    </lineage>
</organism>
<proteinExistence type="predicted"/>
<name>A0A512HTP3_9ACTN</name>
<feature type="active site" evidence="1">
    <location>
        <position position="238"/>
    </location>
</feature>
<gene>
    <name evidence="4" type="ORF">AFL01nite_11450</name>
</gene>
<dbReference type="Proteomes" id="UP000321769">
    <property type="component" value="Unassembled WGS sequence"/>
</dbReference>
<dbReference type="PANTHER" id="PTHR13504">
    <property type="entry name" value="FIDO DOMAIN-CONTAINING PROTEIN DDB_G0283145"/>
    <property type="match status" value="1"/>
</dbReference>
<protein>
    <submittedName>
        <fullName evidence="4">Fic family protein</fullName>
    </submittedName>
</protein>
<sequence length="411" mass="44428">MATDAEFAPPQPWPALTFEERPWEIEDGHVSRTQRRKHAGPYEAAVVPRIATLDPPLPASLLAESEEAAREAARFDEHVGATFGTSAAGLSEIGPMSAILLRTESASSSQIENLTAGARQIALAELGEHANVNARLVRGNVHAMEAALRLSESIDQGSILAMHLALLGDSQPQRAGRWRDQQVWIGGSDAGPHRADFVPPHHEHVESAIADLVDFANRDDLPAVAQVAITHAQFETIHPFSDGNGRTGRALVHAMFAHRGLSKRITVPVSSGLLVNTGSYFEALGAYRRGDVAPIVERFNAATIFAVGAGRRLVDELKHVRVSFNDRVKARSDASAWNVADLLIAQPVINSAYIQSSLGISDVAALRAIETLEKGGVLVQPASAKRNRVWQSPEILSVLDDFAERIRRVRG</sequence>
<dbReference type="InterPro" id="IPR036597">
    <property type="entry name" value="Fido-like_dom_sf"/>
</dbReference>
<dbReference type="InterPro" id="IPR003812">
    <property type="entry name" value="Fido"/>
</dbReference>
<dbReference type="InterPro" id="IPR040198">
    <property type="entry name" value="Fido_containing"/>
</dbReference>
<dbReference type="PANTHER" id="PTHR13504:SF38">
    <property type="entry name" value="FIDO DOMAIN-CONTAINING PROTEIN"/>
    <property type="match status" value="1"/>
</dbReference>
<evidence type="ECO:0000256" key="1">
    <source>
        <dbReference type="PIRSR" id="PIRSR640198-1"/>
    </source>
</evidence>
<evidence type="ECO:0000256" key="2">
    <source>
        <dbReference type="PIRSR" id="PIRSR640198-2"/>
    </source>
</evidence>